<dbReference type="EMBL" id="JACHGW010000001">
    <property type="protein sequence ID" value="MBB6049615.1"/>
    <property type="molecule type" value="Genomic_DNA"/>
</dbReference>
<reference evidence="2 3" key="1">
    <citation type="submission" date="2020-08" db="EMBL/GenBank/DDBJ databases">
        <title>Genomic Encyclopedia of Type Strains, Phase IV (KMG-IV): sequencing the most valuable type-strain genomes for metagenomic binning, comparative biology and taxonomic classification.</title>
        <authorList>
            <person name="Goeker M."/>
        </authorList>
    </citation>
    <scope>NUCLEOTIDE SEQUENCE [LARGE SCALE GENOMIC DNA]</scope>
    <source>
        <strain evidence="2 3">DSM 23562</strain>
    </source>
</reference>
<dbReference type="Proteomes" id="UP000520814">
    <property type="component" value="Unassembled WGS sequence"/>
</dbReference>
<name>A0A7W9SNJ8_ARMRO</name>
<proteinExistence type="predicted"/>
<gene>
    <name evidence="2" type="ORF">HNQ39_001377</name>
</gene>
<sequence>MEAFMILGVIFVGLVSIIGVLAWHKQELEKIRARKGGEGTVQLSDELRAELNALKEQVLALRDTTTKFDLSFDAALDSMEARVKRVEERQLTQGYQTSDDAQKLTVGR</sequence>
<protein>
    <submittedName>
        <fullName evidence="2">Uncharacterized protein</fullName>
    </submittedName>
</protein>
<evidence type="ECO:0000256" key="1">
    <source>
        <dbReference type="SAM" id="Phobius"/>
    </source>
</evidence>
<comment type="caution">
    <text evidence="2">The sequence shown here is derived from an EMBL/GenBank/DDBJ whole genome shotgun (WGS) entry which is preliminary data.</text>
</comment>
<organism evidence="2 3">
    <name type="scientific">Armatimonas rosea</name>
    <dbReference type="NCBI Taxonomy" id="685828"/>
    <lineage>
        <taxon>Bacteria</taxon>
        <taxon>Bacillati</taxon>
        <taxon>Armatimonadota</taxon>
        <taxon>Armatimonadia</taxon>
        <taxon>Armatimonadales</taxon>
        <taxon>Armatimonadaceae</taxon>
        <taxon>Armatimonas</taxon>
    </lineage>
</organism>
<accession>A0A7W9SNJ8</accession>
<evidence type="ECO:0000313" key="2">
    <source>
        <dbReference type="EMBL" id="MBB6049615.1"/>
    </source>
</evidence>
<keyword evidence="1" id="KW-0812">Transmembrane</keyword>
<keyword evidence="1" id="KW-0472">Membrane</keyword>
<dbReference type="AlphaFoldDB" id="A0A7W9SNJ8"/>
<evidence type="ECO:0000313" key="3">
    <source>
        <dbReference type="Proteomes" id="UP000520814"/>
    </source>
</evidence>
<feature type="transmembrane region" description="Helical" evidence="1">
    <location>
        <begin position="6"/>
        <end position="24"/>
    </location>
</feature>
<keyword evidence="1" id="KW-1133">Transmembrane helix</keyword>
<dbReference type="RefSeq" id="WP_184193213.1">
    <property type="nucleotide sequence ID" value="NZ_JACHGW010000001.1"/>
</dbReference>
<keyword evidence="3" id="KW-1185">Reference proteome</keyword>